<evidence type="ECO:0000256" key="8">
    <source>
        <dbReference type="PIRNR" id="PIRNR018293"/>
    </source>
</evidence>
<gene>
    <name evidence="9" type="ORF">Esi_0060_0119</name>
</gene>
<keyword evidence="4 8" id="KW-0813">Transport</keyword>
<dbReference type="GO" id="GO:0005794">
    <property type="term" value="C:Golgi apparatus"/>
    <property type="evidence" value="ECO:0007669"/>
    <property type="project" value="UniProtKB-SubCell"/>
</dbReference>
<evidence type="ECO:0000313" key="9">
    <source>
        <dbReference type="EMBL" id="CBN74981.1"/>
    </source>
</evidence>
<keyword evidence="6 8" id="KW-0931">ER-Golgi transport</keyword>
<dbReference type="InParanoid" id="D8LQV4"/>
<name>D8LQV4_ECTSI</name>
<comment type="function">
    <text evidence="8">May play a role in vesicular transport from endoplasmic reticulum to Golgi.</text>
</comment>
<dbReference type="EMBL" id="FN648819">
    <property type="protein sequence ID" value="CBN74981.1"/>
    <property type="molecule type" value="Genomic_DNA"/>
</dbReference>
<protein>
    <recommendedName>
        <fullName evidence="8">Trafficking protein particle complex subunit</fullName>
    </recommendedName>
</protein>
<dbReference type="CDD" id="cd14942">
    <property type="entry name" value="TRAPPC3_bet3"/>
    <property type="match status" value="1"/>
</dbReference>
<dbReference type="InterPro" id="IPR016721">
    <property type="entry name" value="Bet3"/>
</dbReference>
<dbReference type="PIRSF" id="PIRSF018293">
    <property type="entry name" value="TRAPP_I_complex_Bet3"/>
    <property type="match status" value="1"/>
</dbReference>
<proteinExistence type="inferred from homology"/>
<dbReference type="OMA" id="MVQMQVQ"/>
<evidence type="ECO:0000256" key="2">
    <source>
        <dbReference type="ARBA" id="ARBA00004240"/>
    </source>
</evidence>
<dbReference type="GO" id="GO:0048193">
    <property type="term" value="P:Golgi vesicle transport"/>
    <property type="evidence" value="ECO:0007669"/>
    <property type="project" value="InterPro"/>
</dbReference>
<dbReference type="GO" id="GO:0005783">
    <property type="term" value="C:endoplasmic reticulum"/>
    <property type="evidence" value="ECO:0007669"/>
    <property type="project" value="UniProtKB-SubCell"/>
</dbReference>
<dbReference type="eggNOG" id="KOG3330">
    <property type="taxonomic scope" value="Eukaryota"/>
</dbReference>
<dbReference type="AlphaFoldDB" id="D8LQV4"/>
<keyword evidence="7 8" id="KW-0333">Golgi apparatus</keyword>
<dbReference type="Gene3D" id="3.30.1380.20">
    <property type="entry name" value="Trafficking protein particle complex subunit 3"/>
    <property type="match status" value="1"/>
</dbReference>
<dbReference type="Proteomes" id="UP000002630">
    <property type="component" value="Linkage Group LG25"/>
</dbReference>
<reference evidence="9 10" key="1">
    <citation type="journal article" date="2010" name="Nature">
        <title>The Ectocarpus genome and the independent evolution of multicellularity in brown algae.</title>
        <authorList>
            <person name="Cock J.M."/>
            <person name="Sterck L."/>
            <person name="Rouze P."/>
            <person name="Scornet D."/>
            <person name="Allen A.E."/>
            <person name="Amoutzias G."/>
            <person name="Anthouard V."/>
            <person name="Artiguenave F."/>
            <person name="Aury J.M."/>
            <person name="Badger J.H."/>
            <person name="Beszteri B."/>
            <person name="Billiau K."/>
            <person name="Bonnet E."/>
            <person name="Bothwell J.H."/>
            <person name="Bowler C."/>
            <person name="Boyen C."/>
            <person name="Brownlee C."/>
            <person name="Carrano C.J."/>
            <person name="Charrier B."/>
            <person name="Cho G.Y."/>
            <person name="Coelho S.M."/>
            <person name="Collen J."/>
            <person name="Corre E."/>
            <person name="Da Silva C."/>
            <person name="Delage L."/>
            <person name="Delaroque N."/>
            <person name="Dittami S.M."/>
            <person name="Doulbeau S."/>
            <person name="Elias M."/>
            <person name="Farnham G."/>
            <person name="Gachon C.M."/>
            <person name="Gschloessl B."/>
            <person name="Heesch S."/>
            <person name="Jabbari K."/>
            <person name="Jubin C."/>
            <person name="Kawai H."/>
            <person name="Kimura K."/>
            <person name="Kloareg B."/>
            <person name="Kupper F.C."/>
            <person name="Lang D."/>
            <person name="Le Bail A."/>
            <person name="Leblanc C."/>
            <person name="Lerouge P."/>
            <person name="Lohr M."/>
            <person name="Lopez P.J."/>
            <person name="Martens C."/>
            <person name="Maumus F."/>
            <person name="Michel G."/>
            <person name="Miranda-Saavedra D."/>
            <person name="Morales J."/>
            <person name="Moreau H."/>
            <person name="Motomura T."/>
            <person name="Nagasato C."/>
            <person name="Napoli C.A."/>
            <person name="Nelson D.R."/>
            <person name="Nyvall-Collen P."/>
            <person name="Peters A.F."/>
            <person name="Pommier C."/>
            <person name="Potin P."/>
            <person name="Poulain J."/>
            <person name="Quesneville H."/>
            <person name="Read B."/>
            <person name="Rensing S.A."/>
            <person name="Ritter A."/>
            <person name="Rousvoal S."/>
            <person name="Samanta M."/>
            <person name="Samson G."/>
            <person name="Schroeder D.C."/>
            <person name="Segurens B."/>
            <person name="Strittmatter M."/>
            <person name="Tonon T."/>
            <person name="Tregear J.W."/>
            <person name="Valentin K."/>
            <person name="von Dassow P."/>
            <person name="Yamagishi T."/>
            <person name="Van de Peer Y."/>
            <person name="Wincker P."/>
        </authorList>
    </citation>
    <scope>NUCLEOTIDE SEQUENCE [LARGE SCALE GENOMIC DNA]</scope>
    <source>
        <strain evidence="10">Ec32 / CCAP1310/4</strain>
    </source>
</reference>
<dbReference type="InterPro" id="IPR007194">
    <property type="entry name" value="TRAPP_component"/>
</dbReference>
<comment type="subcellular location">
    <subcellularLocation>
        <location evidence="2">Endoplasmic reticulum</location>
    </subcellularLocation>
    <subcellularLocation>
        <location evidence="1 8">Golgi apparatus</location>
        <location evidence="1 8">cis-Golgi network</location>
    </subcellularLocation>
</comment>
<dbReference type="GO" id="GO:0030008">
    <property type="term" value="C:TRAPP complex"/>
    <property type="evidence" value="ECO:0007669"/>
    <property type="project" value="InterPro"/>
</dbReference>
<dbReference type="FunCoup" id="D8LQV4">
    <property type="interactions" value="457"/>
</dbReference>
<dbReference type="Pfam" id="PF04051">
    <property type="entry name" value="TRAPP"/>
    <property type="match status" value="1"/>
</dbReference>
<dbReference type="EMBL" id="FN649750">
    <property type="protein sequence ID" value="CBN74981.1"/>
    <property type="molecule type" value="Genomic_DNA"/>
</dbReference>
<keyword evidence="5" id="KW-0256">Endoplasmic reticulum</keyword>
<sequence>MATSSKSHQRTGEQAWGKISKVNAELFTLTYGAMVMQLIQDFEDVGAVNKQLESMGYNIGVRLIDEFLAKAGVSTPCTDLKETADVVAKVAFKMFLGVTADVSSWNGDGTAFSLLLYDNPLIEFVELPPQYSGLLYSNLLCGVIRGALEMVQMKVSCRCVRDVLRGDDVNEIRVELKEMMEDVMDEDYKEG</sequence>
<dbReference type="PANTHER" id="PTHR13048">
    <property type="entry name" value="TRAFFICKING PROTEIN PARTICLE COMPLEX SUBUNIT 3"/>
    <property type="match status" value="1"/>
</dbReference>
<dbReference type="STRING" id="2880.D8LQV4"/>
<evidence type="ECO:0000256" key="5">
    <source>
        <dbReference type="ARBA" id="ARBA00022824"/>
    </source>
</evidence>
<dbReference type="GO" id="GO:0016236">
    <property type="term" value="P:macroautophagy"/>
    <property type="evidence" value="ECO:0007669"/>
    <property type="project" value="UniProtKB-ARBA"/>
</dbReference>
<dbReference type="FunFam" id="3.30.1380.20:FF:000001">
    <property type="entry name" value="Trafficking protein particle complex subunit BET3"/>
    <property type="match status" value="1"/>
</dbReference>
<comment type="subunit">
    <text evidence="8">Homodimer.</text>
</comment>
<dbReference type="SUPFAM" id="SSF111126">
    <property type="entry name" value="Ligand-binding domain in the NO signalling and Golgi transport"/>
    <property type="match status" value="1"/>
</dbReference>
<keyword evidence="10" id="KW-1185">Reference proteome</keyword>
<evidence type="ECO:0000256" key="4">
    <source>
        <dbReference type="ARBA" id="ARBA00022448"/>
    </source>
</evidence>
<dbReference type="OrthoDB" id="10262857at2759"/>
<organism evidence="9 10">
    <name type="scientific">Ectocarpus siliculosus</name>
    <name type="common">Brown alga</name>
    <name type="synonym">Conferva siliculosa</name>
    <dbReference type="NCBI Taxonomy" id="2880"/>
    <lineage>
        <taxon>Eukaryota</taxon>
        <taxon>Sar</taxon>
        <taxon>Stramenopiles</taxon>
        <taxon>Ochrophyta</taxon>
        <taxon>PX clade</taxon>
        <taxon>Phaeophyceae</taxon>
        <taxon>Ectocarpales</taxon>
        <taxon>Ectocarpaceae</taxon>
        <taxon>Ectocarpus</taxon>
    </lineage>
</organism>
<evidence type="ECO:0000256" key="1">
    <source>
        <dbReference type="ARBA" id="ARBA00004222"/>
    </source>
</evidence>
<comment type="similarity">
    <text evidence="3 8">Belongs to the TRAPP small subunits family. BET3 subfamily.</text>
</comment>
<dbReference type="InterPro" id="IPR024096">
    <property type="entry name" value="NO_sig/Golgi_transp_ligand-bd"/>
</dbReference>
<evidence type="ECO:0000313" key="10">
    <source>
        <dbReference type="Proteomes" id="UP000002630"/>
    </source>
</evidence>
<accession>D8LQV4</accession>
<evidence type="ECO:0000256" key="7">
    <source>
        <dbReference type="ARBA" id="ARBA00023034"/>
    </source>
</evidence>
<evidence type="ECO:0000256" key="3">
    <source>
        <dbReference type="ARBA" id="ARBA00006218"/>
    </source>
</evidence>
<evidence type="ECO:0000256" key="6">
    <source>
        <dbReference type="ARBA" id="ARBA00022892"/>
    </source>
</evidence>